<dbReference type="Gene3D" id="3.30.1330.80">
    <property type="entry name" value="Hypothetical protein, similar to alpha- acetolactate decarboxylase, domain 2"/>
    <property type="match status" value="1"/>
</dbReference>
<gene>
    <name evidence="1" type="ORF">BIV18_06270</name>
</gene>
<sequence length="140" mass="15908">MDYKRFGDKIIARIDRTEEVQEKLKELALRENIKLASIYGIGATDDFTIGLYSVSKKDYKEKNFKGEFEILSIIGSISTLDGEYYPHLHISASDEEGNVFGGHLKSSKISVTCELTINIIDGIVERQKDEYTGINIYKFD</sequence>
<dbReference type="Proteomes" id="UP000187166">
    <property type="component" value="Unassembled WGS sequence"/>
</dbReference>
<dbReference type="EMBL" id="MJIH01000001">
    <property type="protein sequence ID" value="OLR65147.1"/>
    <property type="molecule type" value="Genomic_DNA"/>
</dbReference>
<dbReference type="CDD" id="cd11378">
    <property type="entry name" value="DUF296"/>
    <property type="match status" value="1"/>
</dbReference>
<accession>A0A1U7M0P3</accession>
<proteinExistence type="predicted"/>
<keyword evidence="2" id="KW-1185">Reference proteome</keyword>
<dbReference type="RefSeq" id="WP_075659790.1">
    <property type="nucleotide sequence ID" value="NZ_JABDSR010000010.1"/>
</dbReference>
<dbReference type="SUPFAM" id="SSF117856">
    <property type="entry name" value="AF0104/ALDC/Ptd012-like"/>
    <property type="match status" value="1"/>
</dbReference>
<dbReference type="PANTHER" id="PTHR34988:SF1">
    <property type="entry name" value="DNA-BINDING PROTEIN"/>
    <property type="match status" value="1"/>
</dbReference>
<dbReference type="AlphaFoldDB" id="A0A1U7M0P3"/>
<dbReference type="InterPro" id="IPR005175">
    <property type="entry name" value="PPC_dom"/>
</dbReference>
<dbReference type="Pfam" id="PF03479">
    <property type="entry name" value="PCC"/>
    <property type="match status" value="1"/>
</dbReference>
<dbReference type="PROSITE" id="PS51742">
    <property type="entry name" value="PPC"/>
    <property type="match status" value="1"/>
</dbReference>
<evidence type="ECO:0000313" key="2">
    <source>
        <dbReference type="Proteomes" id="UP000187166"/>
    </source>
</evidence>
<comment type="caution">
    <text evidence="1">The sequence shown here is derived from an EMBL/GenBank/DDBJ whole genome shotgun (WGS) entry which is preliminary data.</text>
</comment>
<organism evidence="1 2">
    <name type="scientific">Peptoniphilus porci</name>
    <dbReference type="NCBI Taxonomy" id="2652280"/>
    <lineage>
        <taxon>Bacteria</taxon>
        <taxon>Bacillati</taxon>
        <taxon>Bacillota</taxon>
        <taxon>Tissierellia</taxon>
        <taxon>Tissierellales</taxon>
        <taxon>Peptoniphilaceae</taxon>
        <taxon>Peptoniphilus</taxon>
    </lineage>
</organism>
<accession>A0A848RCS5</accession>
<dbReference type="GO" id="GO:0003677">
    <property type="term" value="F:DNA binding"/>
    <property type="evidence" value="ECO:0007669"/>
    <property type="project" value="UniProtKB-KW"/>
</dbReference>
<dbReference type="InterPro" id="IPR025707">
    <property type="entry name" value="DNA_bp_PD1"/>
</dbReference>
<dbReference type="PIRSF" id="PIRSF016702">
    <property type="entry name" value="DNA_bp_PD1"/>
    <property type="match status" value="1"/>
</dbReference>
<reference evidence="1 2" key="1">
    <citation type="journal article" date="2016" name="Appl. Environ. Microbiol.">
        <title>Function and Phylogeny of Bacterial Butyryl Coenzyme A:Acetate Transferases and Their Diversity in the Proximal Colon of Swine.</title>
        <authorList>
            <person name="Trachsel J."/>
            <person name="Bayles D.O."/>
            <person name="Looft T."/>
            <person name="Levine U.Y."/>
            <person name="Allen H.K."/>
        </authorList>
    </citation>
    <scope>NUCLEOTIDE SEQUENCE [LARGE SCALE GENOMIC DNA]</scope>
    <source>
        <strain evidence="1 2">35-6-1</strain>
    </source>
</reference>
<protein>
    <submittedName>
        <fullName evidence="1">DNA-binding protein with PD1-like DNA-binding motif</fullName>
    </submittedName>
</protein>
<name>A0A1U7M0P3_9FIRM</name>
<dbReference type="PANTHER" id="PTHR34988">
    <property type="entry name" value="PROTEIN, PUTATIVE-RELATED"/>
    <property type="match status" value="1"/>
</dbReference>
<evidence type="ECO:0000313" key="1">
    <source>
        <dbReference type="EMBL" id="OLR65147.1"/>
    </source>
</evidence>